<evidence type="ECO:0000256" key="12">
    <source>
        <dbReference type="ARBA" id="ARBA00022958"/>
    </source>
</evidence>
<keyword evidence="13 16" id="KW-0173">Coenzyme A biosynthesis</keyword>
<feature type="binding site" evidence="16">
    <location>
        <position position="129"/>
    </location>
    <ligand>
        <name>K(+)</name>
        <dbReference type="ChEBI" id="CHEBI:29103"/>
    </ligand>
</feature>
<feature type="active site" description="Proton acceptor" evidence="16">
    <location>
        <position position="109"/>
    </location>
</feature>
<evidence type="ECO:0000256" key="13">
    <source>
        <dbReference type="ARBA" id="ARBA00022993"/>
    </source>
</evidence>
<evidence type="ECO:0000256" key="1">
    <source>
        <dbReference type="ARBA" id="ARBA00001206"/>
    </source>
</evidence>
<dbReference type="NCBIfam" id="NF009855">
    <property type="entry name" value="PRK13321.1"/>
    <property type="match status" value="1"/>
</dbReference>
<evidence type="ECO:0000256" key="4">
    <source>
        <dbReference type="ARBA" id="ARBA00005225"/>
    </source>
</evidence>
<name>A0A9D1HF57_9FIRM</name>
<dbReference type="SUPFAM" id="SSF53067">
    <property type="entry name" value="Actin-like ATPase domain"/>
    <property type="match status" value="2"/>
</dbReference>
<keyword evidence="7 16" id="KW-0963">Cytoplasm</keyword>
<comment type="similarity">
    <text evidence="14 16">Belongs to the type III pantothenate kinase family.</text>
</comment>
<evidence type="ECO:0000256" key="3">
    <source>
        <dbReference type="ARBA" id="ARBA00004496"/>
    </source>
</evidence>
<keyword evidence="9 16" id="KW-0547">Nucleotide-binding</keyword>
<feature type="binding site" evidence="16">
    <location>
        <begin position="6"/>
        <end position="13"/>
    </location>
    <ligand>
        <name>ATP</name>
        <dbReference type="ChEBI" id="CHEBI:30616"/>
    </ligand>
</feature>
<comment type="caution">
    <text evidence="16">Lacks conserved residue(s) required for the propagation of feature annotation.</text>
</comment>
<comment type="function">
    <text evidence="16">Catalyzes the phosphorylation of pantothenate (Pan), the first step in CoA biosynthesis.</text>
</comment>
<evidence type="ECO:0000256" key="5">
    <source>
        <dbReference type="ARBA" id="ARBA00011738"/>
    </source>
</evidence>
<evidence type="ECO:0000256" key="7">
    <source>
        <dbReference type="ARBA" id="ARBA00022490"/>
    </source>
</evidence>
<reference evidence="17" key="2">
    <citation type="journal article" date="2021" name="PeerJ">
        <title>Extensive microbial diversity within the chicken gut microbiome revealed by metagenomics and culture.</title>
        <authorList>
            <person name="Gilroy R."/>
            <person name="Ravi A."/>
            <person name="Getino M."/>
            <person name="Pursley I."/>
            <person name="Horton D.L."/>
            <person name="Alikhan N.F."/>
            <person name="Baker D."/>
            <person name="Gharbi K."/>
            <person name="Hall N."/>
            <person name="Watson M."/>
            <person name="Adriaenssens E.M."/>
            <person name="Foster-Nyarko E."/>
            <person name="Jarju S."/>
            <person name="Secka A."/>
            <person name="Antonio M."/>
            <person name="Oren A."/>
            <person name="Chaudhuri R.R."/>
            <person name="La Ragione R."/>
            <person name="Hildebrand F."/>
            <person name="Pallen M.J."/>
        </authorList>
    </citation>
    <scope>NUCLEOTIDE SEQUENCE</scope>
    <source>
        <strain evidence="17">CHK187-14744</strain>
    </source>
</reference>
<comment type="pathway">
    <text evidence="4 16">Cofactor biosynthesis; coenzyme A biosynthesis; CoA from (R)-pantothenate: step 1/5.</text>
</comment>
<dbReference type="Pfam" id="PF03309">
    <property type="entry name" value="Pan_kinase"/>
    <property type="match status" value="1"/>
</dbReference>
<dbReference type="HAMAP" id="MF_01274">
    <property type="entry name" value="Pantothen_kinase_3"/>
    <property type="match status" value="1"/>
</dbReference>
<comment type="catalytic activity">
    <reaction evidence="1 16">
        <text>(R)-pantothenate + ATP = (R)-4'-phosphopantothenate + ADP + H(+)</text>
        <dbReference type="Rhea" id="RHEA:16373"/>
        <dbReference type="ChEBI" id="CHEBI:10986"/>
        <dbReference type="ChEBI" id="CHEBI:15378"/>
        <dbReference type="ChEBI" id="CHEBI:29032"/>
        <dbReference type="ChEBI" id="CHEBI:30616"/>
        <dbReference type="ChEBI" id="CHEBI:456216"/>
        <dbReference type="EC" id="2.7.1.33"/>
    </reaction>
</comment>
<comment type="subcellular location">
    <subcellularLocation>
        <location evidence="3 16">Cytoplasm</location>
    </subcellularLocation>
</comment>
<keyword evidence="12 16" id="KW-0630">Potassium</keyword>
<evidence type="ECO:0000256" key="11">
    <source>
        <dbReference type="ARBA" id="ARBA00022840"/>
    </source>
</evidence>
<dbReference type="NCBIfam" id="TIGR00671">
    <property type="entry name" value="baf"/>
    <property type="match status" value="1"/>
</dbReference>
<keyword evidence="10 16" id="KW-0418">Kinase</keyword>
<evidence type="ECO:0000256" key="14">
    <source>
        <dbReference type="ARBA" id="ARBA00038036"/>
    </source>
</evidence>
<organism evidence="17 18">
    <name type="scientific">Candidatus Onthocola gallistercoris</name>
    <dbReference type="NCBI Taxonomy" id="2840876"/>
    <lineage>
        <taxon>Bacteria</taxon>
        <taxon>Bacillati</taxon>
        <taxon>Bacillota</taxon>
        <taxon>Bacilli</taxon>
        <taxon>Candidatus Onthocola</taxon>
    </lineage>
</organism>
<comment type="cofactor">
    <cofactor evidence="16">
        <name>NH4(+)</name>
        <dbReference type="ChEBI" id="CHEBI:28938"/>
    </cofactor>
    <cofactor evidence="16">
        <name>K(+)</name>
        <dbReference type="ChEBI" id="CHEBI:29103"/>
    </cofactor>
    <text evidence="16">A monovalent cation. Ammonium or potassium.</text>
</comment>
<keyword evidence="8 16" id="KW-0808">Transferase</keyword>
<dbReference type="AlphaFoldDB" id="A0A9D1HF57"/>
<dbReference type="GO" id="GO:0004594">
    <property type="term" value="F:pantothenate kinase activity"/>
    <property type="evidence" value="ECO:0007669"/>
    <property type="project" value="UniProtKB-UniRule"/>
</dbReference>
<dbReference type="PANTHER" id="PTHR34265:SF1">
    <property type="entry name" value="TYPE III PANTOTHENATE KINASE"/>
    <property type="match status" value="1"/>
</dbReference>
<dbReference type="GO" id="GO:0005524">
    <property type="term" value="F:ATP binding"/>
    <property type="evidence" value="ECO:0007669"/>
    <property type="project" value="UniProtKB-UniRule"/>
</dbReference>
<protein>
    <recommendedName>
        <fullName evidence="15 16">Type III pantothenate kinase</fullName>
        <ecNumber evidence="6 16">2.7.1.33</ecNumber>
    </recommendedName>
    <alternativeName>
        <fullName evidence="16">PanK-III</fullName>
    </alternativeName>
    <alternativeName>
        <fullName evidence="16">Pantothenic acid kinase</fullName>
    </alternativeName>
</protein>
<comment type="subunit">
    <text evidence="5 16">Homodimer.</text>
</comment>
<dbReference type="InterPro" id="IPR043129">
    <property type="entry name" value="ATPase_NBD"/>
</dbReference>
<comment type="cofactor">
    <cofactor evidence="2">
        <name>K(+)</name>
        <dbReference type="ChEBI" id="CHEBI:29103"/>
    </cofactor>
</comment>
<feature type="binding site" evidence="16">
    <location>
        <position position="132"/>
    </location>
    <ligand>
        <name>ATP</name>
        <dbReference type="ChEBI" id="CHEBI:30616"/>
    </ligand>
</feature>
<keyword evidence="11 16" id="KW-0067">ATP-binding</keyword>
<dbReference type="CDD" id="cd24015">
    <property type="entry name" value="ASKHA_NBD_PanK-III"/>
    <property type="match status" value="1"/>
</dbReference>
<dbReference type="PANTHER" id="PTHR34265">
    <property type="entry name" value="TYPE III PANTOTHENATE KINASE"/>
    <property type="match status" value="1"/>
</dbReference>
<dbReference type="GO" id="GO:0015937">
    <property type="term" value="P:coenzyme A biosynthetic process"/>
    <property type="evidence" value="ECO:0007669"/>
    <property type="project" value="UniProtKB-UniRule"/>
</dbReference>
<evidence type="ECO:0000256" key="8">
    <source>
        <dbReference type="ARBA" id="ARBA00022679"/>
    </source>
</evidence>
<dbReference type="InterPro" id="IPR004619">
    <property type="entry name" value="Type_III_PanK"/>
</dbReference>
<comment type="caution">
    <text evidence="17">The sequence shown here is derived from an EMBL/GenBank/DDBJ whole genome shotgun (WGS) entry which is preliminary data.</text>
</comment>
<evidence type="ECO:0000313" key="18">
    <source>
        <dbReference type="Proteomes" id="UP000824164"/>
    </source>
</evidence>
<feature type="binding site" evidence="16">
    <location>
        <begin position="107"/>
        <end position="110"/>
    </location>
    <ligand>
        <name>substrate</name>
    </ligand>
</feature>
<feature type="binding site" evidence="16">
    <location>
        <position position="184"/>
    </location>
    <ligand>
        <name>substrate</name>
    </ligand>
</feature>
<evidence type="ECO:0000256" key="10">
    <source>
        <dbReference type="ARBA" id="ARBA00022777"/>
    </source>
</evidence>
<dbReference type="GO" id="GO:0005737">
    <property type="term" value="C:cytoplasm"/>
    <property type="evidence" value="ECO:0007669"/>
    <property type="project" value="UniProtKB-SubCell"/>
</dbReference>
<accession>A0A9D1HF57</accession>
<evidence type="ECO:0000256" key="16">
    <source>
        <dbReference type="HAMAP-Rule" id="MF_01274"/>
    </source>
</evidence>
<evidence type="ECO:0000256" key="6">
    <source>
        <dbReference type="ARBA" id="ARBA00012102"/>
    </source>
</evidence>
<dbReference type="Gene3D" id="3.30.420.40">
    <property type="match status" value="2"/>
</dbReference>
<sequence length="257" mass="27514">MLLVADIGNTNITMGIFKGDVLMGNFRLTTQTPRTSDEFGIVIRELVKSAGMSSRDIDQVIVASVVPDIMYSFNNGIKKYFCAEPIIVGPGLKTGVKIGAENPKEVGADLIVDAAAVKEIYGGPAIVIDYGSATTYELVLEDGTLDSVVIAPGIRVSAEALSISAAKIPDIEIKKPKTVLCKETISCFQAGIFYGTLGSTEYIVRKMKEESGLDNIKVVATGGLGVMFAEETDVIDVYDSLLTLKGLRIIYKRCTGK</sequence>
<gene>
    <name evidence="16" type="primary">coaX</name>
    <name evidence="17" type="ORF">IAB63_03670</name>
</gene>
<dbReference type="GO" id="GO:0046872">
    <property type="term" value="F:metal ion binding"/>
    <property type="evidence" value="ECO:0007669"/>
    <property type="project" value="UniProtKB-KW"/>
</dbReference>
<evidence type="ECO:0000256" key="9">
    <source>
        <dbReference type="ARBA" id="ARBA00022741"/>
    </source>
</evidence>
<evidence type="ECO:0000256" key="2">
    <source>
        <dbReference type="ARBA" id="ARBA00001958"/>
    </source>
</evidence>
<dbReference type="EC" id="2.7.1.33" evidence="6 16"/>
<evidence type="ECO:0000256" key="15">
    <source>
        <dbReference type="ARBA" id="ARBA00040883"/>
    </source>
</evidence>
<evidence type="ECO:0000313" key="17">
    <source>
        <dbReference type="EMBL" id="HIU02335.1"/>
    </source>
</evidence>
<proteinExistence type="inferred from homology"/>
<reference evidence="17" key="1">
    <citation type="submission" date="2020-10" db="EMBL/GenBank/DDBJ databases">
        <authorList>
            <person name="Gilroy R."/>
        </authorList>
    </citation>
    <scope>NUCLEOTIDE SEQUENCE</scope>
    <source>
        <strain evidence="17">CHK187-14744</strain>
    </source>
</reference>
<dbReference type="Proteomes" id="UP000824164">
    <property type="component" value="Unassembled WGS sequence"/>
</dbReference>
<dbReference type="EMBL" id="DVLT01000025">
    <property type="protein sequence ID" value="HIU02335.1"/>
    <property type="molecule type" value="Genomic_DNA"/>
</dbReference>
<keyword evidence="16" id="KW-0479">Metal-binding</keyword>